<dbReference type="EMBL" id="SJPK01000001">
    <property type="protein sequence ID" value="TWT74867.1"/>
    <property type="molecule type" value="Genomic_DNA"/>
</dbReference>
<proteinExistence type="predicted"/>
<gene>
    <name evidence="1" type="ORF">CA85_01530</name>
</gene>
<comment type="caution">
    <text evidence="1">The sequence shown here is derived from an EMBL/GenBank/DDBJ whole genome shotgun (WGS) entry which is preliminary data.</text>
</comment>
<name>A0A5C5YJ27_9BACT</name>
<organism evidence="1 2">
    <name type="scientific">Allorhodopirellula solitaria</name>
    <dbReference type="NCBI Taxonomy" id="2527987"/>
    <lineage>
        <taxon>Bacteria</taxon>
        <taxon>Pseudomonadati</taxon>
        <taxon>Planctomycetota</taxon>
        <taxon>Planctomycetia</taxon>
        <taxon>Pirellulales</taxon>
        <taxon>Pirellulaceae</taxon>
        <taxon>Allorhodopirellula</taxon>
    </lineage>
</organism>
<evidence type="ECO:0000313" key="1">
    <source>
        <dbReference type="EMBL" id="TWT74867.1"/>
    </source>
</evidence>
<sequence length="96" mass="11138">MCQLERVCKMRESICAVLDSTSLRFGMDRFPMIYRTYRILLAVVVRMMFDTSEAGEYQEADWFRLAKSSALCLTPKIPFAVFTTLYRTVARSFAKS</sequence>
<keyword evidence="2" id="KW-1185">Reference proteome</keyword>
<reference evidence="1 2" key="1">
    <citation type="submission" date="2019-02" db="EMBL/GenBank/DDBJ databases">
        <title>Deep-cultivation of Planctomycetes and their phenomic and genomic characterization uncovers novel biology.</title>
        <authorList>
            <person name="Wiegand S."/>
            <person name="Jogler M."/>
            <person name="Boedeker C."/>
            <person name="Pinto D."/>
            <person name="Vollmers J."/>
            <person name="Rivas-Marin E."/>
            <person name="Kohn T."/>
            <person name="Peeters S.H."/>
            <person name="Heuer A."/>
            <person name="Rast P."/>
            <person name="Oberbeckmann S."/>
            <person name="Bunk B."/>
            <person name="Jeske O."/>
            <person name="Meyerdierks A."/>
            <person name="Storesund J.E."/>
            <person name="Kallscheuer N."/>
            <person name="Luecker S."/>
            <person name="Lage O.M."/>
            <person name="Pohl T."/>
            <person name="Merkel B.J."/>
            <person name="Hornburger P."/>
            <person name="Mueller R.-W."/>
            <person name="Bruemmer F."/>
            <person name="Labrenz M."/>
            <person name="Spormann A.M."/>
            <person name="Op Den Camp H."/>
            <person name="Overmann J."/>
            <person name="Amann R."/>
            <person name="Jetten M.S.M."/>
            <person name="Mascher T."/>
            <person name="Medema M.H."/>
            <person name="Devos D.P."/>
            <person name="Kaster A.-K."/>
            <person name="Ovreas L."/>
            <person name="Rohde M."/>
            <person name="Galperin M.Y."/>
            <person name="Jogler C."/>
        </authorList>
    </citation>
    <scope>NUCLEOTIDE SEQUENCE [LARGE SCALE GENOMIC DNA]</scope>
    <source>
        <strain evidence="1 2">CA85</strain>
    </source>
</reference>
<dbReference type="Proteomes" id="UP000318053">
    <property type="component" value="Unassembled WGS sequence"/>
</dbReference>
<protein>
    <submittedName>
        <fullName evidence="1">Uncharacterized protein</fullName>
    </submittedName>
</protein>
<accession>A0A5C5YJ27</accession>
<evidence type="ECO:0000313" key="2">
    <source>
        <dbReference type="Proteomes" id="UP000318053"/>
    </source>
</evidence>
<dbReference type="AlphaFoldDB" id="A0A5C5YJ27"/>